<reference evidence="3 4" key="1">
    <citation type="submission" date="2020-02" db="EMBL/GenBank/DDBJ databases">
        <title>Characterization of phylogenetic diversity of novel bifidobacterial species isolated in Czech ZOOs.</title>
        <authorList>
            <person name="Lugli G.A."/>
            <person name="Vera N.B."/>
            <person name="Ventura M."/>
        </authorList>
    </citation>
    <scope>NUCLEOTIDE SEQUENCE [LARGE SCALE GENOMIC DNA]</scope>
    <source>
        <strain evidence="3 4">DSM 109959</strain>
    </source>
</reference>
<comment type="caution">
    <text evidence="3">The sequence shown here is derived from an EMBL/GenBank/DDBJ whole genome shotgun (WGS) entry which is preliminary data.</text>
</comment>
<dbReference type="GO" id="GO:0006355">
    <property type="term" value="P:regulation of DNA-templated transcription"/>
    <property type="evidence" value="ECO:0007669"/>
    <property type="project" value="InterPro"/>
</dbReference>
<organism evidence="3 4">
    <name type="scientific">Bifidobacterium olomucense</name>
    <dbReference type="NCBI Taxonomy" id="2675324"/>
    <lineage>
        <taxon>Bacteria</taxon>
        <taxon>Bacillati</taxon>
        <taxon>Actinomycetota</taxon>
        <taxon>Actinomycetes</taxon>
        <taxon>Bifidobacteriales</taxon>
        <taxon>Bifidobacteriaceae</taxon>
        <taxon>Bifidobacterium</taxon>
    </lineage>
</organism>
<keyword evidence="1" id="KW-1277">Toxin-antitoxin system</keyword>
<evidence type="ECO:0000256" key="2">
    <source>
        <dbReference type="ARBA" id="ARBA00049988"/>
    </source>
</evidence>
<evidence type="ECO:0000313" key="3">
    <source>
        <dbReference type="EMBL" id="NMM98076.1"/>
    </source>
</evidence>
<evidence type="ECO:0008006" key="5">
    <source>
        <dbReference type="Google" id="ProtNLM"/>
    </source>
</evidence>
<dbReference type="InterPro" id="IPR010985">
    <property type="entry name" value="Ribbon_hlx_hlx"/>
</dbReference>
<gene>
    <name evidence="3" type="ORF">G1C97_1025</name>
</gene>
<dbReference type="Pfam" id="PF08681">
    <property type="entry name" value="TacA1"/>
    <property type="match status" value="1"/>
</dbReference>
<proteinExistence type="inferred from homology"/>
<evidence type="ECO:0000313" key="4">
    <source>
        <dbReference type="Proteomes" id="UP000543419"/>
    </source>
</evidence>
<dbReference type="SUPFAM" id="SSF47598">
    <property type="entry name" value="Ribbon-helix-helix"/>
    <property type="match status" value="1"/>
</dbReference>
<comment type="similarity">
    <text evidence="2">Belongs to the TacA antitoxin family.</text>
</comment>
<accession>A0A7Y0EX75</accession>
<evidence type="ECO:0000256" key="1">
    <source>
        <dbReference type="ARBA" id="ARBA00022649"/>
    </source>
</evidence>
<keyword evidence="4" id="KW-1185">Reference proteome</keyword>
<dbReference type="Proteomes" id="UP000543419">
    <property type="component" value="Unassembled WGS sequence"/>
</dbReference>
<protein>
    <recommendedName>
        <fullName evidence="5">DUF1778 domain-containing protein</fullName>
    </recommendedName>
</protein>
<name>A0A7Y0EX75_9BIFI</name>
<dbReference type="AlphaFoldDB" id="A0A7Y0EX75"/>
<dbReference type="Gene3D" id="1.20.5.780">
    <property type="entry name" value="Single helix bin"/>
    <property type="match status" value="1"/>
</dbReference>
<dbReference type="InterPro" id="IPR014795">
    <property type="entry name" value="TacA_1-like"/>
</dbReference>
<sequence length="88" mass="9552">MTGQQQASQFSISLTDEQYALIAHAASLTGLTLSHWATQHLIDAACYEINKETTLQLDSASFDIFIAALEAPTSDAAKELVARNPQWA</sequence>
<dbReference type="EMBL" id="JAAIIG010000003">
    <property type="protein sequence ID" value="NMM98076.1"/>
    <property type="molecule type" value="Genomic_DNA"/>
</dbReference>